<evidence type="ECO:0000256" key="1">
    <source>
        <dbReference type="SAM" id="MobiDB-lite"/>
    </source>
</evidence>
<feature type="region of interest" description="Disordered" evidence="1">
    <location>
        <begin position="380"/>
        <end position="416"/>
    </location>
</feature>
<dbReference type="KEGG" id="mtuy:H3143_01950"/>
<feature type="compositionally biased region" description="Basic and acidic residues" evidence="1">
    <location>
        <begin position="389"/>
        <end position="405"/>
    </location>
</feature>
<dbReference type="Proteomes" id="UP000514704">
    <property type="component" value="Chromosome"/>
</dbReference>
<feature type="chain" id="PRO_5027559781" evidence="2">
    <location>
        <begin position="30"/>
        <end position="697"/>
    </location>
</feature>
<gene>
    <name evidence="4" type="ORF">H3143_01950</name>
</gene>
<keyword evidence="5" id="KW-1185">Reference proteome</keyword>
<evidence type="ECO:0000256" key="2">
    <source>
        <dbReference type="SAM" id="SignalP"/>
    </source>
</evidence>
<dbReference type="PROSITE" id="PS51257">
    <property type="entry name" value="PROKAR_LIPOPROTEIN"/>
    <property type="match status" value="1"/>
</dbReference>
<reference evidence="4 5" key="1">
    <citation type="journal article" date="2017" name="Int. J. Syst. Evol. Microbiol.">
        <title>Mycoplasma tullyi sp. nov., isolated from penguins of the genus Spheniscus.</title>
        <authorList>
            <person name="Yavari C.A."/>
            <person name="Ramirez A.S."/>
            <person name="Nicholas R.A.J."/>
            <person name="Radford A.D."/>
            <person name="Darby A.C."/>
            <person name="Bradbury J.M."/>
        </authorList>
    </citation>
    <scope>NUCLEOTIDE SEQUENCE [LARGE SCALE GENOMIC DNA]</scope>
    <source>
        <strain evidence="4 5">56A97T</strain>
    </source>
</reference>
<evidence type="ECO:0000313" key="5">
    <source>
        <dbReference type="Proteomes" id="UP000514704"/>
    </source>
</evidence>
<name>A0A7D7U267_9MOLU</name>
<evidence type="ECO:0000313" key="4">
    <source>
        <dbReference type="EMBL" id="QMT98251.1"/>
    </source>
</evidence>
<dbReference type="RefSeq" id="WP_182078538.1">
    <property type="nucleotide sequence ID" value="NZ_CP059674.1"/>
</dbReference>
<feature type="signal peptide" evidence="2">
    <location>
        <begin position="1"/>
        <end position="29"/>
    </location>
</feature>
<feature type="compositionally biased region" description="Low complexity" evidence="1">
    <location>
        <begin position="406"/>
        <end position="415"/>
    </location>
</feature>
<proteinExistence type="predicted"/>
<evidence type="ECO:0000259" key="3">
    <source>
        <dbReference type="Pfam" id="PF05692"/>
    </source>
</evidence>
<sequence length="697" mass="76724">MKRKNIFKFVSLLGIGSFVMLAAASCSQAASPTQNPSSRTELGGSAMMDMPSGNDNTNINQDMTNAVDTELRSARNQLSTLVDTENENTALYADYAKIQDTLKNAFAVARATVDKSDSTTQSLKDAKSTLESAISNANKEKTDFDEKNVDLVTAYNALKEALKNQKTNLDSVSEPNYAALKTNFVNLYNQAKTIVETTLIPITDSALNVENVMTINQNLTAAISRNVMWKRNADNLVNSFINQSILKKDITGVSESNSKVHPGNWSFVGYSVDVDNVNFDFAQRTVWAAEDSNTTTLPITNTGENSSPLTNVSWIYNLNNVDAKYTLSFRYFGASPTAYLYFPYKLVKDSDKSNVALQYKLNGEEAKTIDFKKVTQSESTGYGSSIETEGSKKQKPEETGEHSETTDSPTTPSTTIINEAPTVSDIKIAKIALSNLKFNLNTIEFSVPQGMGENMMKVAPMIGNMYITSSDNEANRKLIYDSIFGNTTSKEASKTAVTVDLLKGYSLATSYNMYVRQFTNLTDDKTPVYLVGLIGGNQPRFGGTNRIRQSTLENNRPSPNIDGIKRTFTIYVNAPQDGNYYISGQYLQGTMNMPRALKFSTQTTNNMMSEVTITDLKQNNWETLGSFDTSKNDTMIQNGTTGTEMQRAINLKQGLNKIIVSGVSSIARGDTPFIGNLTFTLMNQTANRLNENSQQDS</sequence>
<feature type="domain" description="Haemagglutinin Mycoplasma" evidence="3">
    <location>
        <begin position="240"/>
        <end position="682"/>
    </location>
</feature>
<dbReference type="Pfam" id="PF05692">
    <property type="entry name" value="Myco_haema"/>
    <property type="match status" value="1"/>
</dbReference>
<protein>
    <submittedName>
        <fullName evidence="4">FIVAR domain-containing protein</fullName>
    </submittedName>
</protein>
<keyword evidence="2" id="KW-0732">Signal</keyword>
<dbReference type="EMBL" id="CP059674">
    <property type="protein sequence ID" value="QMT98251.1"/>
    <property type="molecule type" value="Genomic_DNA"/>
</dbReference>
<organism evidence="4 5">
    <name type="scientific">Mycoplasma tullyi</name>
    <dbReference type="NCBI Taxonomy" id="1612150"/>
    <lineage>
        <taxon>Bacteria</taxon>
        <taxon>Bacillati</taxon>
        <taxon>Mycoplasmatota</taxon>
        <taxon>Mollicutes</taxon>
        <taxon>Mycoplasmataceae</taxon>
        <taxon>Mycoplasma</taxon>
    </lineage>
</organism>
<accession>A0A7D7U267</accession>
<dbReference type="AlphaFoldDB" id="A0A7D7U267"/>
<dbReference type="InterPro" id="IPR008692">
    <property type="entry name" value="Hemogglutn_Mycoplasma"/>
</dbReference>
<dbReference type="Pfam" id="PF07554">
    <property type="entry name" value="FIVAR"/>
    <property type="match status" value="2"/>
</dbReference>